<accession>A0ABD3N498</accession>
<evidence type="ECO:0000256" key="4">
    <source>
        <dbReference type="ARBA" id="ARBA00022438"/>
    </source>
</evidence>
<feature type="binding site" evidence="8">
    <location>
        <position position="372"/>
    </location>
    <ligand>
        <name>substrate</name>
    </ligand>
</feature>
<dbReference type="Pfam" id="PF00557">
    <property type="entry name" value="Peptidase_M24"/>
    <property type="match status" value="1"/>
</dbReference>
<feature type="region of interest" description="Disordered" evidence="10">
    <location>
        <begin position="32"/>
        <end position="110"/>
    </location>
</feature>
<feature type="binding site" evidence="8">
    <location>
        <position position="295"/>
    </location>
    <ligand>
        <name>a divalent metal cation</name>
        <dbReference type="ChEBI" id="CHEBI:60240"/>
        <label>1</label>
    </ligand>
</feature>
<dbReference type="InterPro" id="IPR001714">
    <property type="entry name" value="Pept_M24_MAP"/>
</dbReference>
<name>A0ABD3N498_9STRA</name>
<dbReference type="GO" id="GO:0006508">
    <property type="term" value="P:proteolysis"/>
    <property type="evidence" value="ECO:0007669"/>
    <property type="project" value="UniProtKB-KW"/>
</dbReference>
<dbReference type="GO" id="GO:0005737">
    <property type="term" value="C:cytoplasm"/>
    <property type="evidence" value="ECO:0007669"/>
    <property type="project" value="UniProtKB-SubCell"/>
</dbReference>
<reference evidence="12 13" key="1">
    <citation type="submission" date="2024-10" db="EMBL/GenBank/DDBJ databases">
        <title>Updated reference genomes for cyclostephanoid diatoms.</title>
        <authorList>
            <person name="Roberts W.R."/>
            <person name="Alverson A.J."/>
        </authorList>
    </citation>
    <scope>NUCLEOTIDE SEQUENCE [LARGE SCALE GENOMIC DNA]</scope>
    <source>
        <strain evidence="12 13">AJA232-27</strain>
    </source>
</reference>
<keyword evidence="7 8" id="KW-0378">Hydrolase</keyword>
<comment type="cofactor">
    <cofactor evidence="3">
        <name>Fe(2+)</name>
        <dbReference type="ChEBI" id="CHEBI:29033"/>
    </cofactor>
</comment>
<dbReference type="InterPro" id="IPR002468">
    <property type="entry name" value="Pept_M24A_MAP2"/>
</dbReference>
<dbReference type="InterPro" id="IPR036005">
    <property type="entry name" value="Creatinase/aminopeptidase-like"/>
</dbReference>
<feature type="binding site" evidence="8">
    <location>
        <position position="364"/>
    </location>
    <ligand>
        <name>a divalent metal cation</name>
        <dbReference type="ChEBI" id="CHEBI:60240"/>
        <label>2</label>
        <note>catalytic</note>
    </ligand>
</feature>
<dbReference type="GO" id="GO:0070006">
    <property type="term" value="F:metalloaminopeptidase activity"/>
    <property type="evidence" value="ECO:0007669"/>
    <property type="project" value="UniProtKB-UniRule"/>
</dbReference>
<dbReference type="SUPFAM" id="SSF46785">
    <property type="entry name" value="Winged helix' DNA-binding domain"/>
    <property type="match status" value="1"/>
</dbReference>
<dbReference type="GO" id="GO:0046872">
    <property type="term" value="F:metal ion binding"/>
    <property type="evidence" value="ECO:0007669"/>
    <property type="project" value="UniProtKB-UniRule"/>
</dbReference>
<organism evidence="12 13">
    <name type="scientific">Discostella pseudostelligera</name>
    <dbReference type="NCBI Taxonomy" id="259834"/>
    <lineage>
        <taxon>Eukaryota</taxon>
        <taxon>Sar</taxon>
        <taxon>Stramenopiles</taxon>
        <taxon>Ochrophyta</taxon>
        <taxon>Bacillariophyta</taxon>
        <taxon>Coscinodiscophyceae</taxon>
        <taxon>Thalassiosirophycidae</taxon>
        <taxon>Stephanodiscales</taxon>
        <taxon>Stephanodiscaceae</taxon>
        <taxon>Discostella</taxon>
    </lineage>
</organism>
<evidence type="ECO:0000259" key="11">
    <source>
        <dbReference type="Pfam" id="PF00557"/>
    </source>
</evidence>
<feature type="compositionally biased region" description="Low complexity" evidence="10">
    <location>
        <begin position="146"/>
        <end position="161"/>
    </location>
</feature>
<dbReference type="InterPro" id="IPR036388">
    <property type="entry name" value="WH-like_DNA-bd_sf"/>
</dbReference>
<keyword evidence="8" id="KW-0963">Cytoplasm</keyword>
<comment type="catalytic activity">
    <reaction evidence="1 8 9">
        <text>Release of N-terminal amino acids, preferentially methionine, from peptides and arylamides.</text>
        <dbReference type="EC" id="3.4.11.18"/>
    </reaction>
</comment>
<dbReference type="PROSITE" id="PS01202">
    <property type="entry name" value="MAP_2"/>
    <property type="match status" value="1"/>
</dbReference>
<dbReference type="Gene3D" id="1.10.10.10">
    <property type="entry name" value="Winged helix-like DNA-binding domain superfamily/Winged helix DNA-binding domain"/>
    <property type="match status" value="1"/>
</dbReference>
<evidence type="ECO:0000256" key="8">
    <source>
        <dbReference type="HAMAP-Rule" id="MF_03175"/>
    </source>
</evidence>
<comment type="cofactor">
    <cofactor evidence="2">
        <name>Mn(2+)</name>
        <dbReference type="ChEBI" id="CHEBI:29035"/>
    </cofactor>
</comment>
<evidence type="ECO:0000256" key="3">
    <source>
        <dbReference type="ARBA" id="ARBA00001954"/>
    </source>
</evidence>
<dbReference type="InterPro" id="IPR000994">
    <property type="entry name" value="Pept_M24"/>
</dbReference>
<proteinExistence type="inferred from homology"/>
<dbReference type="Gene3D" id="3.90.230.10">
    <property type="entry name" value="Creatinase/methionine aminopeptidase superfamily"/>
    <property type="match status" value="1"/>
</dbReference>
<feature type="binding site" evidence="8">
    <location>
        <position position="284"/>
    </location>
    <ligand>
        <name>a divalent metal cation</name>
        <dbReference type="ChEBI" id="CHEBI:60240"/>
        <label>1</label>
    </ligand>
</feature>
<evidence type="ECO:0000256" key="10">
    <source>
        <dbReference type="SAM" id="MobiDB-lite"/>
    </source>
</evidence>
<dbReference type="PANTHER" id="PTHR45777">
    <property type="entry name" value="METHIONINE AMINOPEPTIDASE 2"/>
    <property type="match status" value="1"/>
</dbReference>
<feature type="binding site" evidence="8">
    <location>
        <position position="397"/>
    </location>
    <ligand>
        <name>a divalent metal cation</name>
        <dbReference type="ChEBI" id="CHEBI:60240"/>
        <label>2</label>
        <note>catalytic</note>
    </ligand>
</feature>
<feature type="binding site" evidence="8">
    <location>
        <position position="504"/>
    </location>
    <ligand>
        <name>a divalent metal cation</name>
        <dbReference type="ChEBI" id="CHEBI:60240"/>
        <label>1</label>
    </ligand>
</feature>
<evidence type="ECO:0000256" key="7">
    <source>
        <dbReference type="ARBA" id="ARBA00022801"/>
    </source>
</evidence>
<evidence type="ECO:0000256" key="5">
    <source>
        <dbReference type="ARBA" id="ARBA00022670"/>
    </source>
</evidence>
<dbReference type="PRINTS" id="PR00599">
    <property type="entry name" value="MAPEPTIDASE"/>
</dbReference>
<comment type="similarity">
    <text evidence="8">Belongs to the peptidase M24A family. Methionine aminopeptidase eukaryotic type 2 subfamily.</text>
</comment>
<comment type="caution">
    <text evidence="12">The sequence shown here is derived from an EMBL/GenBank/DDBJ whole genome shotgun (WGS) entry which is preliminary data.</text>
</comment>
<keyword evidence="5 8" id="KW-0645">Protease</keyword>
<feature type="region of interest" description="Disordered" evidence="10">
    <location>
        <begin position="141"/>
        <end position="162"/>
    </location>
</feature>
<feature type="binding site" evidence="8">
    <location>
        <position position="504"/>
    </location>
    <ligand>
        <name>a divalent metal cation</name>
        <dbReference type="ChEBI" id="CHEBI:60240"/>
        <label>2</label>
        <note>catalytic</note>
    </ligand>
</feature>
<feature type="domain" description="Peptidase M24" evidence="11">
    <location>
        <begin position="201"/>
        <end position="398"/>
    </location>
</feature>
<keyword evidence="13" id="KW-1185">Reference proteome</keyword>
<evidence type="ECO:0000313" key="13">
    <source>
        <dbReference type="Proteomes" id="UP001530293"/>
    </source>
</evidence>
<dbReference type="Proteomes" id="UP001530293">
    <property type="component" value="Unassembled WGS sequence"/>
</dbReference>
<dbReference type="SUPFAM" id="SSF55920">
    <property type="entry name" value="Creatinase/aminopeptidase"/>
    <property type="match status" value="1"/>
</dbReference>
<dbReference type="HAMAP" id="MF_03175">
    <property type="entry name" value="MetAP_2_euk"/>
    <property type="match status" value="1"/>
</dbReference>
<dbReference type="AlphaFoldDB" id="A0ABD3N498"/>
<dbReference type="GO" id="GO:0004239">
    <property type="term" value="F:initiator methionyl aminopeptidase activity"/>
    <property type="evidence" value="ECO:0007669"/>
    <property type="project" value="UniProtKB-UniRule"/>
</dbReference>
<dbReference type="EC" id="3.4.11.18" evidence="8"/>
<dbReference type="InterPro" id="IPR018349">
    <property type="entry name" value="Pept_M24A_MAP2_BS"/>
</dbReference>
<protein>
    <recommendedName>
        <fullName evidence="8">Methionine aminopeptidase 2</fullName>
        <shortName evidence="8">MAP 2</shortName>
        <shortName evidence="8">MetAP 2</shortName>
        <ecNumber evidence="8">3.4.11.18</ecNumber>
    </recommendedName>
    <alternativeName>
        <fullName evidence="8">Peptidase M</fullName>
    </alternativeName>
</protein>
<dbReference type="NCBIfam" id="TIGR00501">
    <property type="entry name" value="met_pdase_II"/>
    <property type="match status" value="1"/>
</dbReference>
<dbReference type="InterPro" id="IPR036390">
    <property type="entry name" value="WH_DNA-bd_sf"/>
</dbReference>
<comment type="subcellular location">
    <subcellularLocation>
        <location evidence="8">Cytoplasm</location>
    </subcellularLocation>
</comment>
<dbReference type="PANTHER" id="PTHR45777:SF2">
    <property type="entry name" value="METHIONINE AMINOPEPTIDASE 2"/>
    <property type="match status" value="1"/>
</dbReference>
<dbReference type="InterPro" id="IPR050247">
    <property type="entry name" value="Met_Aminopeptidase_Type2"/>
</dbReference>
<dbReference type="CDD" id="cd01088">
    <property type="entry name" value="MetAP2"/>
    <property type="match status" value="1"/>
</dbReference>
<gene>
    <name evidence="12" type="ORF">ACHAWU_005288</name>
</gene>
<evidence type="ECO:0000256" key="6">
    <source>
        <dbReference type="ARBA" id="ARBA00022723"/>
    </source>
</evidence>
<feature type="binding site" evidence="8">
    <location>
        <position position="295"/>
    </location>
    <ligand>
        <name>a divalent metal cation</name>
        <dbReference type="ChEBI" id="CHEBI:60240"/>
        <label>2</label>
        <note>catalytic</note>
    </ligand>
</feature>
<keyword evidence="4 8" id="KW-0031">Aminopeptidase</keyword>
<evidence type="ECO:0000313" key="12">
    <source>
        <dbReference type="EMBL" id="KAL3770959.1"/>
    </source>
</evidence>
<feature type="compositionally biased region" description="Acidic residues" evidence="10">
    <location>
        <begin position="43"/>
        <end position="65"/>
    </location>
</feature>
<evidence type="ECO:0000256" key="9">
    <source>
        <dbReference type="RuleBase" id="RU003653"/>
    </source>
</evidence>
<dbReference type="EMBL" id="JALLBG020000033">
    <property type="protein sequence ID" value="KAL3770959.1"/>
    <property type="molecule type" value="Genomic_DNA"/>
</dbReference>
<evidence type="ECO:0000256" key="2">
    <source>
        <dbReference type="ARBA" id="ARBA00001936"/>
    </source>
</evidence>
<comment type="function">
    <text evidence="8 9">Cotranslationally removes the N-terminal methionine from nascent proteins. The N-terminal methionine is often cleaved when the second residue in the primary sequence is small and uncharged (Met-Ala-, Cys, Gly, Pro, Ser, Thr, or Val).</text>
</comment>
<feature type="binding site" evidence="8">
    <location>
        <position position="264"/>
    </location>
    <ligand>
        <name>substrate</name>
    </ligand>
</feature>
<keyword evidence="6 8" id="KW-0479">Metal-binding</keyword>
<sequence length="523" mass="58099">MHRSINRSSPSLHLHATISIQYRYRRPATVTVDNTMTGKDEENPVAEVEDEGVDDEEDDNDEEEGGAVVGDASKKKKKKKKRKKKKPSSSANGNNGLAKGTPSKTAEGRMLNDGSCTDYYLAHGQTDPPSIPVIQLFRAGEEDGNNENGKSGTSSNNNSTTLLPPFPIGEIQEHPLESNSHRISSAELRHNERLSSDLYSKLRHASEVHRQVRHYAQSFIKPGIKLIDMCERLEETNRLLVQEHGLERGIGFPTGCSLNHVAAHYTPNVGDDTVLSYDDVMKVDFGTQIDGRIIDCAWTVAFNPRYDPLLEAVKEATNAGIKAAGIDVRLCDVGESIQEVMESYEVELDGKVYPVKCIRNLNGHSIGQYCIHGGKSVPIINNDDVTKMEENEIFAIETFGSTGRGFTVEDMECSHYMKNFHAPHVALRLPRAKKLLGHINKTFGTLAFCRRWLEREDGGSFTVNGNKGQQEKYMGALKNLCDVGIVQAYPPLCDVKGCYTAQYEHTLILRPTCKEILSRGDDY</sequence>
<comment type="cofactor">
    <cofactor evidence="8">
        <name>Co(2+)</name>
        <dbReference type="ChEBI" id="CHEBI:48828"/>
    </cofactor>
    <cofactor evidence="8">
        <name>Zn(2+)</name>
        <dbReference type="ChEBI" id="CHEBI:29105"/>
    </cofactor>
    <cofactor evidence="8">
        <name>Mn(2+)</name>
        <dbReference type="ChEBI" id="CHEBI:29035"/>
    </cofactor>
    <cofactor evidence="8">
        <name>Fe(2+)</name>
        <dbReference type="ChEBI" id="CHEBI:29033"/>
    </cofactor>
    <text evidence="8">Binds 2 divalent metal cations per subunit. Has a high-affinity and a low affinity metal-binding site. The true nature of the physiological cofactor is under debate. The enzyme is active with cobalt, zinc, manganese or divalent iron ions. Most likely, methionine aminopeptidases function as mononuclear Fe(2+)-metalloproteases under physiological conditions, and the catalytically relevant metal-binding site has been assigned to the histidine-containing high-affinity site.</text>
</comment>
<evidence type="ECO:0000256" key="1">
    <source>
        <dbReference type="ARBA" id="ARBA00000294"/>
    </source>
</evidence>
<feature type="compositionally biased region" description="Basic residues" evidence="10">
    <location>
        <begin position="74"/>
        <end position="87"/>
    </location>
</feature>